<feature type="transmembrane region" description="Helical" evidence="9">
    <location>
        <begin position="39"/>
        <end position="65"/>
    </location>
</feature>
<keyword evidence="11" id="KW-1185">Reference proteome</keyword>
<dbReference type="GO" id="GO:0022857">
    <property type="term" value="F:transmembrane transporter activity"/>
    <property type="evidence" value="ECO:0007669"/>
    <property type="project" value="InterPro"/>
</dbReference>
<evidence type="ECO:0000256" key="8">
    <source>
        <dbReference type="ARBA" id="ARBA00037998"/>
    </source>
</evidence>
<name>A0A1G8EG16_9PROT</name>
<dbReference type="PANTHER" id="PTHR11795:SF451">
    <property type="entry name" value="ABC TRANSPORTER PERMEASE PROTEIN"/>
    <property type="match status" value="1"/>
</dbReference>
<comment type="subcellular location">
    <subcellularLocation>
        <location evidence="1">Cell membrane</location>
        <topology evidence="1">Multi-pass membrane protein</topology>
    </subcellularLocation>
</comment>
<dbReference type="PANTHER" id="PTHR11795">
    <property type="entry name" value="BRANCHED-CHAIN AMINO ACID TRANSPORT SYSTEM PERMEASE PROTEIN LIVH"/>
    <property type="match status" value="1"/>
</dbReference>
<gene>
    <name evidence="10" type="ORF">SAMN05421742_11028</name>
</gene>
<evidence type="ECO:0000256" key="5">
    <source>
        <dbReference type="ARBA" id="ARBA00022970"/>
    </source>
</evidence>
<evidence type="ECO:0000256" key="4">
    <source>
        <dbReference type="ARBA" id="ARBA00022692"/>
    </source>
</evidence>
<keyword evidence="2" id="KW-0813">Transport</keyword>
<feature type="transmembrane region" description="Helical" evidence="9">
    <location>
        <begin position="72"/>
        <end position="91"/>
    </location>
</feature>
<keyword evidence="5" id="KW-0029">Amino-acid transport</keyword>
<feature type="transmembrane region" description="Helical" evidence="9">
    <location>
        <begin position="97"/>
        <end position="117"/>
    </location>
</feature>
<protein>
    <submittedName>
        <fullName evidence="10">Branched-chain amino acid transport system permease protein</fullName>
    </submittedName>
</protein>
<feature type="transmembrane region" description="Helical" evidence="9">
    <location>
        <begin position="232"/>
        <end position="251"/>
    </location>
</feature>
<organism evidence="10 11">
    <name type="scientific">Roseospirillum parvum</name>
    <dbReference type="NCBI Taxonomy" id="83401"/>
    <lineage>
        <taxon>Bacteria</taxon>
        <taxon>Pseudomonadati</taxon>
        <taxon>Pseudomonadota</taxon>
        <taxon>Alphaproteobacteria</taxon>
        <taxon>Rhodospirillales</taxon>
        <taxon>Rhodospirillaceae</taxon>
        <taxon>Roseospirillum</taxon>
    </lineage>
</organism>
<feature type="transmembrane region" description="Helical" evidence="9">
    <location>
        <begin position="299"/>
        <end position="324"/>
    </location>
</feature>
<evidence type="ECO:0000256" key="1">
    <source>
        <dbReference type="ARBA" id="ARBA00004651"/>
    </source>
</evidence>
<keyword evidence="4 9" id="KW-0812">Transmembrane</keyword>
<proteinExistence type="inferred from homology"/>
<dbReference type="GO" id="GO:0006865">
    <property type="term" value="P:amino acid transport"/>
    <property type="evidence" value="ECO:0007669"/>
    <property type="project" value="UniProtKB-KW"/>
</dbReference>
<feature type="transmembrane region" description="Helical" evidence="9">
    <location>
        <begin position="7"/>
        <end position="27"/>
    </location>
</feature>
<evidence type="ECO:0000256" key="2">
    <source>
        <dbReference type="ARBA" id="ARBA00022448"/>
    </source>
</evidence>
<dbReference type="AlphaFoldDB" id="A0A1G8EG16"/>
<dbReference type="EMBL" id="FNCV01000010">
    <property type="protein sequence ID" value="SDH68824.1"/>
    <property type="molecule type" value="Genomic_DNA"/>
</dbReference>
<feature type="transmembrane region" description="Helical" evidence="9">
    <location>
        <begin position="186"/>
        <end position="203"/>
    </location>
</feature>
<dbReference type="InterPro" id="IPR052157">
    <property type="entry name" value="BCAA_transport_permease"/>
</dbReference>
<feature type="transmembrane region" description="Helical" evidence="9">
    <location>
        <begin position="271"/>
        <end position="292"/>
    </location>
</feature>
<sequence length="338" mass="36143">MSNQLRIALWALGAPVSVGLIGLLISAMPLIDSNFFFTWGYYLEVVTTGLLTGVLYSLVALGFVLIFKASGVFNFSQGAMVLFAALFFVGFMDKWGLHPALAFLLTAGVMILLAMLIERVVLRPLVNQPAIILFMATIGITYFLDGLGQTIWGSDVFTLDIGLPKDPMFLMEGTFEGGVMVNQFDIVAAVAAGAMVIVLAFLFQYTRIGRALRAVADDHQAALSVGIPLKTIWAIVWSVAGIVGLVAGVMWGSKLGVQFSLALVALKALPVLILGGFTSVPGAIVGGLIIGAGEKIAEIFFGGYIGGGIEDWFAYMLAMVFLLFRPQGLFGEKIIERV</sequence>
<reference evidence="11" key="1">
    <citation type="submission" date="2016-10" db="EMBL/GenBank/DDBJ databases">
        <authorList>
            <person name="Varghese N."/>
            <person name="Submissions S."/>
        </authorList>
    </citation>
    <scope>NUCLEOTIDE SEQUENCE [LARGE SCALE GENOMIC DNA]</scope>
    <source>
        <strain evidence="11">930I</strain>
    </source>
</reference>
<dbReference type="Proteomes" id="UP000217076">
    <property type="component" value="Unassembled WGS sequence"/>
</dbReference>
<dbReference type="Pfam" id="PF02653">
    <property type="entry name" value="BPD_transp_2"/>
    <property type="match status" value="1"/>
</dbReference>
<feature type="transmembrane region" description="Helical" evidence="9">
    <location>
        <begin position="124"/>
        <end position="144"/>
    </location>
</feature>
<keyword evidence="6 9" id="KW-1133">Transmembrane helix</keyword>
<dbReference type="RefSeq" id="WP_342720041.1">
    <property type="nucleotide sequence ID" value="NZ_FNCV01000010.1"/>
</dbReference>
<evidence type="ECO:0000256" key="3">
    <source>
        <dbReference type="ARBA" id="ARBA00022475"/>
    </source>
</evidence>
<evidence type="ECO:0000313" key="10">
    <source>
        <dbReference type="EMBL" id="SDH68824.1"/>
    </source>
</evidence>
<comment type="similarity">
    <text evidence="8">Belongs to the binding-protein-dependent transport system permease family. LivHM subfamily.</text>
</comment>
<evidence type="ECO:0000313" key="11">
    <source>
        <dbReference type="Proteomes" id="UP000217076"/>
    </source>
</evidence>
<dbReference type="GO" id="GO:0005886">
    <property type="term" value="C:plasma membrane"/>
    <property type="evidence" value="ECO:0007669"/>
    <property type="project" value="UniProtKB-SubCell"/>
</dbReference>
<keyword evidence="7 9" id="KW-0472">Membrane</keyword>
<evidence type="ECO:0000256" key="9">
    <source>
        <dbReference type="SAM" id="Phobius"/>
    </source>
</evidence>
<dbReference type="CDD" id="cd06582">
    <property type="entry name" value="TM_PBP1_LivH_like"/>
    <property type="match status" value="1"/>
</dbReference>
<keyword evidence="3" id="KW-1003">Cell membrane</keyword>
<evidence type="ECO:0000256" key="6">
    <source>
        <dbReference type="ARBA" id="ARBA00022989"/>
    </source>
</evidence>
<evidence type="ECO:0000256" key="7">
    <source>
        <dbReference type="ARBA" id="ARBA00023136"/>
    </source>
</evidence>
<dbReference type="STRING" id="83401.SAMN05421742_11028"/>
<dbReference type="InterPro" id="IPR001851">
    <property type="entry name" value="ABC_transp_permease"/>
</dbReference>
<accession>A0A1G8EG16</accession>